<dbReference type="InterPro" id="IPR043504">
    <property type="entry name" value="Peptidase_S1_PA_chymotrypsin"/>
</dbReference>
<dbReference type="PANTHER" id="PTHR24258">
    <property type="entry name" value="SERINE PROTEASE-RELATED"/>
    <property type="match status" value="1"/>
</dbReference>
<organism evidence="5 6">
    <name type="scientific">Anopheles farauti</name>
    <dbReference type="NCBI Taxonomy" id="69004"/>
    <lineage>
        <taxon>Eukaryota</taxon>
        <taxon>Metazoa</taxon>
        <taxon>Ecdysozoa</taxon>
        <taxon>Arthropoda</taxon>
        <taxon>Hexapoda</taxon>
        <taxon>Insecta</taxon>
        <taxon>Pterygota</taxon>
        <taxon>Neoptera</taxon>
        <taxon>Endopterygota</taxon>
        <taxon>Diptera</taxon>
        <taxon>Nematocera</taxon>
        <taxon>Culicoidea</taxon>
        <taxon>Culicidae</taxon>
        <taxon>Anophelinae</taxon>
        <taxon>Anopheles</taxon>
    </lineage>
</organism>
<accession>A0A182Q7J0</accession>
<dbReference type="InterPro" id="IPR001314">
    <property type="entry name" value="Peptidase_S1A"/>
</dbReference>
<dbReference type="SMART" id="SM00020">
    <property type="entry name" value="Tryp_SPc"/>
    <property type="match status" value="1"/>
</dbReference>
<reference evidence="6" key="1">
    <citation type="submission" date="2014-01" db="EMBL/GenBank/DDBJ databases">
        <title>The Genome Sequence of Anopheles farauti FAR1 (V2).</title>
        <authorList>
            <consortium name="The Broad Institute Genomics Platform"/>
            <person name="Neafsey D.E."/>
            <person name="Besansky N."/>
            <person name="Howell P."/>
            <person name="Walton C."/>
            <person name="Young S.K."/>
            <person name="Zeng Q."/>
            <person name="Gargeya S."/>
            <person name="Fitzgerald M."/>
            <person name="Haas B."/>
            <person name="Abouelleil A."/>
            <person name="Allen A.W."/>
            <person name="Alvarado L."/>
            <person name="Arachchi H.M."/>
            <person name="Berlin A.M."/>
            <person name="Chapman S.B."/>
            <person name="Gainer-Dewar J."/>
            <person name="Goldberg J."/>
            <person name="Griggs A."/>
            <person name="Gujja S."/>
            <person name="Hansen M."/>
            <person name="Howarth C."/>
            <person name="Imamovic A."/>
            <person name="Ireland A."/>
            <person name="Larimer J."/>
            <person name="McCowan C."/>
            <person name="Murphy C."/>
            <person name="Pearson M."/>
            <person name="Poon T.W."/>
            <person name="Priest M."/>
            <person name="Roberts A."/>
            <person name="Saif S."/>
            <person name="Shea T."/>
            <person name="Sisk P."/>
            <person name="Sykes S."/>
            <person name="Wortman J."/>
            <person name="Nusbaum C."/>
            <person name="Birren B."/>
        </authorList>
    </citation>
    <scope>NUCLEOTIDE SEQUENCE [LARGE SCALE GENOMIC DNA]</scope>
    <source>
        <strain evidence="6">FAR1</strain>
    </source>
</reference>
<protein>
    <recommendedName>
        <fullName evidence="4">Peptidase S1 domain-containing protein</fullName>
    </recommendedName>
</protein>
<dbReference type="InterPro" id="IPR018114">
    <property type="entry name" value="TRYPSIN_HIS"/>
</dbReference>
<feature type="compositionally biased region" description="Polar residues" evidence="2">
    <location>
        <begin position="909"/>
        <end position="921"/>
    </location>
</feature>
<proteinExistence type="inferred from homology"/>
<dbReference type="InterPro" id="IPR009003">
    <property type="entry name" value="Peptidase_S1_PA"/>
</dbReference>
<dbReference type="GO" id="GO:0006508">
    <property type="term" value="P:proteolysis"/>
    <property type="evidence" value="ECO:0007669"/>
    <property type="project" value="InterPro"/>
</dbReference>
<dbReference type="CDD" id="cd00190">
    <property type="entry name" value="Tryp_SPc"/>
    <property type="match status" value="1"/>
</dbReference>
<reference evidence="5" key="2">
    <citation type="submission" date="2020-05" db="UniProtKB">
        <authorList>
            <consortium name="EnsemblMetazoa"/>
        </authorList>
    </citation>
    <scope>IDENTIFICATION</scope>
    <source>
        <strain evidence="5">FAR1</strain>
    </source>
</reference>
<evidence type="ECO:0000256" key="2">
    <source>
        <dbReference type="SAM" id="MobiDB-lite"/>
    </source>
</evidence>
<feature type="domain" description="Peptidase S1" evidence="4">
    <location>
        <begin position="1044"/>
        <end position="1288"/>
    </location>
</feature>
<dbReference type="EMBL" id="AXCN02000558">
    <property type="status" value="NOT_ANNOTATED_CDS"/>
    <property type="molecule type" value="Genomic_DNA"/>
</dbReference>
<feature type="signal peptide" evidence="3">
    <location>
        <begin position="1"/>
        <end position="29"/>
    </location>
</feature>
<dbReference type="SUPFAM" id="SSF50494">
    <property type="entry name" value="Trypsin-like serine proteases"/>
    <property type="match status" value="1"/>
</dbReference>
<dbReference type="GO" id="GO:0004252">
    <property type="term" value="F:serine-type endopeptidase activity"/>
    <property type="evidence" value="ECO:0007669"/>
    <property type="project" value="InterPro"/>
</dbReference>
<dbReference type="Pfam" id="PF00089">
    <property type="entry name" value="Trypsin"/>
    <property type="match status" value="1"/>
</dbReference>
<feature type="compositionally biased region" description="Pro residues" evidence="2">
    <location>
        <begin position="147"/>
        <end position="172"/>
    </location>
</feature>
<dbReference type="GO" id="GO:0005576">
    <property type="term" value="C:extracellular region"/>
    <property type="evidence" value="ECO:0007669"/>
    <property type="project" value="UniProtKB-SubCell"/>
</dbReference>
<evidence type="ECO:0000313" key="6">
    <source>
        <dbReference type="Proteomes" id="UP000075886"/>
    </source>
</evidence>
<feature type="region of interest" description="Disordered" evidence="2">
    <location>
        <begin position="142"/>
        <end position="227"/>
    </location>
</feature>
<comment type="similarity">
    <text evidence="1">Belongs to the peptidase S1 family. CLIP subfamily.</text>
</comment>
<dbReference type="STRING" id="69004.A0A182Q7J0"/>
<feature type="region of interest" description="Disordered" evidence="2">
    <location>
        <begin position="588"/>
        <end position="608"/>
    </location>
</feature>
<evidence type="ECO:0000256" key="1">
    <source>
        <dbReference type="ARBA" id="ARBA00024195"/>
    </source>
</evidence>
<name>A0A182Q7J0_9DIPT</name>
<dbReference type="Proteomes" id="UP000075886">
    <property type="component" value="Unassembled WGS sequence"/>
</dbReference>
<keyword evidence="3" id="KW-0732">Signal</keyword>
<dbReference type="PANTHER" id="PTHR24258:SF142">
    <property type="entry name" value="PEPTIDASE S1 DOMAIN-CONTAINING PROTEIN"/>
    <property type="match status" value="1"/>
</dbReference>
<dbReference type="PRINTS" id="PR00722">
    <property type="entry name" value="CHYMOTRYPSIN"/>
</dbReference>
<feature type="chain" id="PRO_5047279270" description="Peptidase S1 domain-containing protein" evidence="3">
    <location>
        <begin position="30"/>
        <end position="1290"/>
    </location>
</feature>
<feature type="compositionally biased region" description="Polar residues" evidence="2">
    <location>
        <begin position="928"/>
        <end position="938"/>
    </location>
</feature>
<evidence type="ECO:0000313" key="5">
    <source>
        <dbReference type="EnsemblMetazoa" id="AFAF004602-PA"/>
    </source>
</evidence>
<keyword evidence="6" id="KW-1185">Reference proteome</keyword>
<sequence>MKSAPVNEMRLLLSPALLLVLSVVAAIGADEWGWLPLEEELQGAEKVREKRQDVGVLPASQQNVTEVGDEDILNFILDSGRQGRSLEGFDEVYSDPSVQDALQNADDAQARNIIKDKLCSLGLMQCEGGESIEGKRPYYPIYAQQQPPRPRPPVRGPPPPPQYAQQRPPLPPQQQALPPKPQHQGPYGPPKPMPVPNHAQHKIGFSGPQQRPPFGGPPNSFAGPSYASAYPSKPLGPIYEGDAPPFEFEPIGAGDKIYEGPLGKPGIVLNDGPLVKPVEQHIHHHYHHIDGAADSKTVVVNNPVPVAASVLSGSAVVGGSSSSSAFNAASSNGGLYSSGGLYGSTGLGGNGFSPLGGSDFDYKELKGVNNNNGFGQSGGVYAAQTKPVFEGSSSLSSFGQSQSGLYNQGPAQFGGNSLYSGETGASYQGTNQAGGFHSSNPALYKKELNVKGPAASNGLGTYAANSQYSKYSQYSNGQYASNGGQLGSAGGQFASNAGQFGSSGGQFGSNGGQYSQFANGNGIEDCVCVPYDQCPAQDVIGRKDDLILPLDPRNLKTDIEAAADEVVITDGNGTMTVVRVPKNATTDSAMKTKKISKREAAEGKSNEAQAKANIEPRLGGGGGGDKKVVPTFGVSFGLPYPSGYPLNPYGPHPAPNPYFGSLSANGLNLGLINVNPLLSLQVTKDEYGDKVLKPLVNLHVTPTENIVHKIGGLLAAKKQNIYHVFNQHEHYHNHHGGYPRPPPIYHPHHVHGPPSPPFIDGPILSRPPPFGPGGHPELIYTKPPGPIYGGPGGFNRPPPFIGGGPPVGPSFGPPVGPGFGPRPPFFRDASSVVKDEGPNEYYDNVELGRSTNVTFAGDSTNAYRPAGNFKYQSVYPQNVPNGINENRAQYGRQYQNYQGQQVSGATNTVRLPSSVPTQNVPTPAPGNSEGSPTISFPNSRRRRRATDVSVPDALETGQIADKGTLKQIEEAVAGESASVQEKSFSTEKRQAYYGARPGQLQQQCSGRQVCCRRPVYRNPPNQNLGKCGVRNAQGINGRIKNPVYVDGDSEFGEYPWQVAILKKDPKESVYVCGGTLIDNLYIITAAHCVKTYNGFDLRVRLGEWDVNHDVEFYPYIERDVISVQVHPEYYAGTLDNDLAILKMDRPVDLTSAPHIAPACLPDKFTDFSGQRCWTTGWGKDAFGDYGKYQNILKEVDVPIVNHFQCQNQLRQTRLGYTYNLNQGFICAGGEEGKDACKGDGGGPLVCERNGVWQVVGVVSWGIGCGQANVPGVYVKVAHYLDWINQVRGRF</sequence>
<evidence type="ECO:0000256" key="3">
    <source>
        <dbReference type="SAM" id="SignalP"/>
    </source>
</evidence>
<dbReference type="VEuPathDB" id="VectorBase:AFAF004602"/>
<dbReference type="PROSITE" id="PS00134">
    <property type="entry name" value="TRYPSIN_HIS"/>
    <property type="match status" value="1"/>
</dbReference>
<dbReference type="InterPro" id="IPR001254">
    <property type="entry name" value="Trypsin_dom"/>
</dbReference>
<dbReference type="PROSITE" id="PS50240">
    <property type="entry name" value="TRYPSIN_DOM"/>
    <property type="match status" value="1"/>
</dbReference>
<evidence type="ECO:0000259" key="4">
    <source>
        <dbReference type="PROSITE" id="PS50240"/>
    </source>
</evidence>
<dbReference type="Gene3D" id="2.40.10.10">
    <property type="entry name" value="Trypsin-like serine proteases"/>
    <property type="match status" value="1"/>
</dbReference>
<feature type="region of interest" description="Disordered" evidence="2">
    <location>
        <begin position="909"/>
        <end position="949"/>
    </location>
</feature>
<dbReference type="EnsemblMetazoa" id="AFAF004602-RA">
    <property type="protein sequence ID" value="AFAF004602-PA"/>
    <property type="gene ID" value="AFAF004602"/>
</dbReference>